<proteinExistence type="predicted"/>
<evidence type="ECO:0000313" key="5">
    <source>
        <dbReference type="Proteomes" id="UP000002051"/>
    </source>
</evidence>
<feature type="region of interest" description="Disordered" evidence="1">
    <location>
        <begin position="1"/>
        <end position="22"/>
    </location>
</feature>
<organism evidence="3 5">
    <name type="scientific">Medicago truncatula</name>
    <name type="common">Barrel medic</name>
    <name type="synonym">Medicago tribuloides</name>
    <dbReference type="NCBI Taxonomy" id="3880"/>
    <lineage>
        <taxon>Eukaryota</taxon>
        <taxon>Viridiplantae</taxon>
        <taxon>Streptophyta</taxon>
        <taxon>Embryophyta</taxon>
        <taxon>Tracheophyta</taxon>
        <taxon>Spermatophyta</taxon>
        <taxon>Magnoliopsida</taxon>
        <taxon>eudicotyledons</taxon>
        <taxon>Gunneridae</taxon>
        <taxon>Pentapetalae</taxon>
        <taxon>rosids</taxon>
        <taxon>fabids</taxon>
        <taxon>Fabales</taxon>
        <taxon>Fabaceae</taxon>
        <taxon>Papilionoideae</taxon>
        <taxon>50 kb inversion clade</taxon>
        <taxon>NPAAA clade</taxon>
        <taxon>Hologalegina</taxon>
        <taxon>IRL clade</taxon>
        <taxon>Trifolieae</taxon>
        <taxon>Medicago</taxon>
    </lineage>
</organism>
<evidence type="ECO:0000256" key="1">
    <source>
        <dbReference type="SAM" id="MobiDB-lite"/>
    </source>
</evidence>
<sequence>MQNLSREQSEEEEKKSNPNTNPILDSILGEFIVLKGAELKSVAFGTVLVLFFWLWCATVTAFCWQVLSNLLMITDFLNAGSKERRWWLLLFFVNAIVRLRREIKWIFSCSSSSP</sequence>
<keyword evidence="2" id="KW-1133">Transmembrane helix</keyword>
<dbReference type="EnsemblPlants" id="AES97476">
    <property type="protein sequence ID" value="AES97476"/>
    <property type="gene ID" value="MTR_5g054970"/>
</dbReference>
<evidence type="ECO:0000313" key="3">
    <source>
        <dbReference type="EMBL" id="AES97476.1"/>
    </source>
</evidence>
<name>G7JZD1_MEDTR</name>
<feature type="transmembrane region" description="Helical" evidence="2">
    <location>
        <begin position="42"/>
        <end position="64"/>
    </location>
</feature>
<dbReference type="EMBL" id="CM001221">
    <property type="protein sequence ID" value="AES97476.1"/>
    <property type="molecule type" value="Genomic_DNA"/>
</dbReference>
<reference evidence="4" key="3">
    <citation type="submission" date="2015-04" db="UniProtKB">
        <authorList>
            <consortium name="EnsemblPlants"/>
        </authorList>
    </citation>
    <scope>IDENTIFICATION</scope>
    <source>
        <strain evidence="4">cv. Jemalong A17</strain>
    </source>
</reference>
<dbReference type="PaxDb" id="3880-AES97476"/>
<dbReference type="AlphaFoldDB" id="G7JZD1"/>
<accession>G7JZD1</accession>
<keyword evidence="5" id="KW-1185">Reference proteome</keyword>
<gene>
    <name evidence="3" type="ordered locus">MTR_5g054970</name>
</gene>
<evidence type="ECO:0000256" key="2">
    <source>
        <dbReference type="SAM" id="Phobius"/>
    </source>
</evidence>
<protein>
    <submittedName>
        <fullName evidence="3">Transmembrane protein, putative</fullName>
    </submittedName>
</protein>
<reference evidence="3 5" key="2">
    <citation type="journal article" date="2014" name="BMC Genomics">
        <title>An improved genome release (version Mt4.0) for the model legume Medicago truncatula.</title>
        <authorList>
            <person name="Tang H."/>
            <person name="Krishnakumar V."/>
            <person name="Bidwell S."/>
            <person name="Rosen B."/>
            <person name="Chan A."/>
            <person name="Zhou S."/>
            <person name="Gentzbittel L."/>
            <person name="Childs K.L."/>
            <person name="Yandell M."/>
            <person name="Gundlach H."/>
            <person name="Mayer K.F."/>
            <person name="Schwartz D.C."/>
            <person name="Town C.D."/>
        </authorList>
    </citation>
    <scope>GENOME REANNOTATION</scope>
    <source>
        <strain evidence="4 5">cv. Jemalong A17</strain>
    </source>
</reference>
<reference evidence="3 5" key="1">
    <citation type="journal article" date="2011" name="Nature">
        <title>The Medicago genome provides insight into the evolution of rhizobial symbioses.</title>
        <authorList>
            <person name="Young N.D."/>
            <person name="Debelle F."/>
            <person name="Oldroyd G.E."/>
            <person name="Geurts R."/>
            <person name="Cannon S.B."/>
            <person name="Udvardi M.K."/>
            <person name="Benedito V.A."/>
            <person name="Mayer K.F."/>
            <person name="Gouzy J."/>
            <person name="Schoof H."/>
            <person name="Van de Peer Y."/>
            <person name="Proost S."/>
            <person name="Cook D.R."/>
            <person name="Meyers B.C."/>
            <person name="Spannagl M."/>
            <person name="Cheung F."/>
            <person name="De Mita S."/>
            <person name="Krishnakumar V."/>
            <person name="Gundlach H."/>
            <person name="Zhou S."/>
            <person name="Mudge J."/>
            <person name="Bharti A.K."/>
            <person name="Murray J.D."/>
            <person name="Naoumkina M.A."/>
            <person name="Rosen B."/>
            <person name="Silverstein K.A."/>
            <person name="Tang H."/>
            <person name="Rombauts S."/>
            <person name="Zhao P.X."/>
            <person name="Zhou P."/>
            <person name="Barbe V."/>
            <person name="Bardou P."/>
            <person name="Bechner M."/>
            <person name="Bellec A."/>
            <person name="Berger A."/>
            <person name="Berges H."/>
            <person name="Bidwell S."/>
            <person name="Bisseling T."/>
            <person name="Choisne N."/>
            <person name="Couloux A."/>
            <person name="Denny R."/>
            <person name="Deshpande S."/>
            <person name="Dai X."/>
            <person name="Doyle J.J."/>
            <person name="Dudez A.M."/>
            <person name="Farmer A.D."/>
            <person name="Fouteau S."/>
            <person name="Franken C."/>
            <person name="Gibelin C."/>
            <person name="Gish J."/>
            <person name="Goldstein S."/>
            <person name="Gonzalez A.J."/>
            <person name="Green P.J."/>
            <person name="Hallab A."/>
            <person name="Hartog M."/>
            <person name="Hua A."/>
            <person name="Humphray S.J."/>
            <person name="Jeong D.H."/>
            <person name="Jing Y."/>
            <person name="Jocker A."/>
            <person name="Kenton S.M."/>
            <person name="Kim D.J."/>
            <person name="Klee K."/>
            <person name="Lai H."/>
            <person name="Lang C."/>
            <person name="Lin S."/>
            <person name="Macmil S.L."/>
            <person name="Magdelenat G."/>
            <person name="Matthews L."/>
            <person name="McCorrison J."/>
            <person name="Monaghan E.L."/>
            <person name="Mun J.H."/>
            <person name="Najar F.Z."/>
            <person name="Nicholson C."/>
            <person name="Noirot C."/>
            <person name="O'Bleness M."/>
            <person name="Paule C.R."/>
            <person name="Poulain J."/>
            <person name="Prion F."/>
            <person name="Qin B."/>
            <person name="Qu C."/>
            <person name="Retzel E.F."/>
            <person name="Riddle C."/>
            <person name="Sallet E."/>
            <person name="Samain S."/>
            <person name="Samson N."/>
            <person name="Sanders I."/>
            <person name="Saurat O."/>
            <person name="Scarpelli C."/>
            <person name="Schiex T."/>
            <person name="Segurens B."/>
            <person name="Severin A.J."/>
            <person name="Sherrier D.J."/>
            <person name="Shi R."/>
            <person name="Sims S."/>
            <person name="Singer S.R."/>
            <person name="Sinharoy S."/>
            <person name="Sterck L."/>
            <person name="Viollet A."/>
            <person name="Wang B.B."/>
            <person name="Wang K."/>
            <person name="Wang M."/>
            <person name="Wang X."/>
            <person name="Warfsmann J."/>
            <person name="Weissenbach J."/>
            <person name="White D.D."/>
            <person name="White J.D."/>
            <person name="Wiley G.B."/>
            <person name="Wincker P."/>
            <person name="Xing Y."/>
            <person name="Yang L."/>
            <person name="Yao Z."/>
            <person name="Ying F."/>
            <person name="Zhai J."/>
            <person name="Zhou L."/>
            <person name="Zuber A."/>
            <person name="Denarie J."/>
            <person name="Dixon R.A."/>
            <person name="May G.D."/>
            <person name="Schwartz D.C."/>
            <person name="Rogers J."/>
            <person name="Quetier F."/>
            <person name="Town C.D."/>
            <person name="Roe B.A."/>
        </authorList>
    </citation>
    <scope>NUCLEOTIDE SEQUENCE [LARGE SCALE GENOMIC DNA]</scope>
    <source>
        <strain evidence="3">A17</strain>
        <strain evidence="4 5">cv. Jemalong A17</strain>
    </source>
</reference>
<keyword evidence="2 3" id="KW-0812">Transmembrane</keyword>
<keyword evidence="2" id="KW-0472">Membrane</keyword>
<dbReference type="Proteomes" id="UP000002051">
    <property type="component" value="Chromosome 5"/>
</dbReference>
<evidence type="ECO:0000313" key="4">
    <source>
        <dbReference type="EnsemblPlants" id="AES97476"/>
    </source>
</evidence>
<dbReference type="HOGENOM" id="CLU_2124756_0_0_1"/>